<dbReference type="InterPro" id="IPR029016">
    <property type="entry name" value="GAF-like_dom_sf"/>
</dbReference>
<dbReference type="InterPro" id="IPR000160">
    <property type="entry name" value="GGDEF_dom"/>
</dbReference>
<organism evidence="4 5">
    <name type="scientific">Roseateles koreensis</name>
    <dbReference type="NCBI Taxonomy" id="2987526"/>
    <lineage>
        <taxon>Bacteria</taxon>
        <taxon>Pseudomonadati</taxon>
        <taxon>Pseudomonadota</taxon>
        <taxon>Betaproteobacteria</taxon>
        <taxon>Burkholderiales</taxon>
        <taxon>Sphaerotilaceae</taxon>
        <taxon>Roseateles</taxon>
    </lineage>
</organism>
<name>A0ABT5KXV2_9BURK</name>
<dbReference type="InterPro" id="IPR043128">
    <property type="entry name" value="Rev_trsase/Diguanyl_cyclase"/>
</dbReference>
<accession>A0ABT5KXV2</accession>
<evidence type="ECO:0000259" key="3">
    <source>
        <dbReference type="PROSITE" id="PS50887"/>
    </source>
</evidence>
<dbReference type="EMBL" id="JAQQXS010000014">
    <property type="protein sequence ID" value="MDC8786577.1"/>
    <property type="molecule type" value="Genomic_DNA"/>
</dbReference>
<dbReference type="PROSITE" id="PS50887">
    <property type="entry name" value="GGDEF"/>
    <property type="match status" value="1"/>
</dbReference>
<dbReference type="SMART" id="SM00267">
    <property type="entry name" value="GGDEF"/>
    <property type="match status" value="1"/>
</dbReference>
<dbReference type="CDD" id="cd01949">
    <property type="entry name" value="GGDEF"/>
    <property type="match status" value="1"/>
</dbReference>
<dbReference type="Proteomes" id="UP001219862">
    <property type="component" value="Unassembled WGS sequence"/>
</dbReference>
<dbReference type="NCBIfam" id="TIGR00254">
    <property type="entry name" value="GGDEF"/>
    <property type="match status" value="1"/>
</dbReference>
<dbReference type="InterPro" id="IPR050469">
    <property type="entry name" value="Diguanylate_Cyclase"/>
</dbReference>
<evidence type="ECO:0000256" key="1">
    <source>
        <dbReference type="ARBA" id="ARBA00012528"/>
    </source>
</evidence>
<dbReference type="EC" id="2.7.7.65" evidence="1"/>
<dbReference type="InterPro" id="IPR029787">
    <property type="entry name" value="Nucleotide_cyclase"/>
</dbReference>
<dbReference type="RefSeq" id="WP_273597689.1">
    <property type="nucleotide sequence ID" value="NZ_JAQQXS010000014.1"/>
</dbReference>
<evidence type="ECO:0000313" key="4">
    <source>
        <dbReference type="EMBL" id="MDC8786577.1"/>
    </source>
</evidence>
<sequence>MDSRALQALQTENHALRQQLQSLLHEARLNEDKMRRFDQLEHQLIGADGLLDLVTLLLTGYKQAFAIDQVALTLVDPEQELSRILSFDSGAAHALAGLHLPESPEALERAYTSVSQPQLGRFDPLRHGALFAPDSSERIASVALLPLNRHGQLIGGLHFGSHDASRYEAGTGTQLLERLGHVVAVCLESAINQERLKLSGLTDGLTGVYNRRFFEHRCLIEIAQARRYRHPLACLFLDVDRFKSINDLHGHPMGDEVLRCIGQLIQGQLRAGDTVARYGGEEFVVLLPQTSAEFAGEIAERIRSSVAEQRFISAHPGTGNRQEIAVSSSIGLAMLTEGASAHDANGLAALMVAAADQALYQAKQGGRNRVVFARA</sequence>
<dbReference type="Pfam" id="PF04340">
    <property type="entry name" value="DUF484"/>
    <property type="match status" value="1"/>
</dbReference>
<protein>
    <recommendedName>
        <fullName evidence="1">diguanylate cyclase</fullName>
        <ecNumber evidence="1">2.7.7.65</ecNumber>
    </recommendedName>
</protein>
<reference evidence="4 5" key="1">
    <citation type="submission" date="2022-10" db="EMBL/GenBank/DDBJ databases">
        <title>paucibacter sp. hw8 Genome sequencing.</title>
        <authorList>
            <person name="Park S."/>
        </authorList>
    </citation>
    <scope>NUCLEOTIDE SEQUENCE [LARGE SCALE GENOMIC DNA]</scope>
    <source>
        <strain evidence="5">hw8</strain>
    </source>
</reference>
<dbReference type="InterPro" id="IPR007435">
    <property type="entry name" value="DUF484"/>
</dbReference>
<dbReference type="Pfam" id="PF00990">
    <property type="entry name" value="GGDEF"/>
    <property type="match status" value="1"/>
</dbReference>
<evidence type="ECO:0000256" key="2">
    <source>
        <dbReference type="ARBA" id="ARBA00034247"/>
    </source>
</evidence>
<gene>
    <name evidence="4" type="ORF">PRZ01_15415</name>
</gene>
<comment type="caution">
    <text evidence="4">The sequence shown here is derived from an EMBL/GenBank/DDBJ whole genome shotgun (WGS) entry which is preliminary data.</text>
</comment>
<proteinExistence type="predicted"/>
<comment type="catalytic activity">
    <reaction evidence="2">
        <text>2 GTP = 3',3'-c-di-GMP + 2 diphosphate</text>
        <dbReference type="Rhea" id="RHEA:24898"/>
        <dbReference type="ChEBI" id="CHEBI:33019"/>
        <dbReference type="ChEBI" id="CHEBI:37565"/>
        <dbReference type="ChEBI" id="CHEBI:58805"/>
        <dbReference type="EC" id="2.7.7.65"/>
    </reaction>
</comment>
<dbReference type="SUPFAM" id="SSF55073">
    <property type="entry name" value="Nucleotide cyclase"/>
    <property type="match status" value="1"/>
</dbReference>
<dbReference type="PANTHER" id="PTHR45138">
    <property type="entry name" value="REGULATORY COMPONENTS OF SENSORY TRANSDUCTION SYSTEM"/>
    <property type="match status" value="1"/>
</dbReference>
<dbReference type="Gene3D" id="3.30.70.270">
    <property type="match status" value="1"/>
</dbReference>
<dbReference type="PANTHER" id="PTHR45138:SF9">
    <property type="entry name" value="DIGUANYLATE CYCLASE DGCM-RELATED"/>
    <property type="match status" value="1"/>
</dbReference>
<dbReference type="Gene3D" id="3.30.450.40">
    <property type="match status" value="1"/>
</dbReference>
<dbReference type="SUPFAM" id="SSF55781">
    <property type="entry name" value="GAF domain-like"/>
    <property type="match status" value="1"/>
</dbReference>
<evidence type="ECO:0000313" key="5">
    <source>
        <dbReference type="Proteomes" id="UP001219862"/>
    </source>
</evidence>
<keyword evidence="5" id="KW-1185">Reference proteome</keyword>
<feature type="domain" description="GGDEF" evidence="3">
    <location>
        <begin position="230"/>
        <end position="375"/>
    </location>
</feature>